<dbReference type="CDD" id="cd00067">
    <property type="entry name" value="GAL4"/>
    <property type="match status" value="1"/>
</dbReference>
<dbReference type="GO" id="GO:0000981">
    <property type="term" value="F:DNA-binding transcription factor activity, RNA polymerase II-specific"/>
    <property type="evidence" value="ECO:0007669"/>
    <property type="project" value="InterPro"/>
</dbReference>
<dbReference type="InterPro" id="IPR036864">
    <property type="entry name" value="Zn2-C6_fun-type_DNA-bd_sf"/>
</dbReference>
<dbReference type="PROSITE" id="PS00463">
    <property type="entry name" value="ZN2_CY6_FUNGAL_1"/>
    <property type="match status" value="1"/>
</dbReference>
<dbReference type="Proteomes" id="UP000191518">
    <property type="component" value="Unassembled WGS sequence"/>
</dbReference>
<sequence length="440" mass="48503">MSLPPDYEGMLPLAITNDSSEPKRHAACDECRKRKLKCSGEMLGCSRCTKQSLSCNYSIQKQMGRPPKKRTRTDDERVDFPALSGAEVWPSPEDSQQSSQSSLGLSPNIATFPDSDHLCPKFFWRSGTNMDLPQSQPADLLSGYEDHNHAWKPDLLKQSNLPVFSSYSPWPDFSAVSEATAVPMPMPFPNPPTFSPTNSLPLSPATSISSDSATSGCTCLSYLYLCLSHMTSISSFPVNSHTLCSLYIAARTVRDVIRCQVCPKAFATGYQNIMFIGTLLTVVADSWLRVAQADPVELGMQSAPAHYLPEVLQSPEPAQVWKSWLHQVVRRAVIGGPVEPGAMVACAEQPDLLSMITEIENRQRRWHEPGQHPLGHSISTSDPAQSQDQEDSSENMFLCLRVVGSARDVIKKFSFDPSEYPEGVEPVTARNEAHRGAYHA</sequence>
<dbReference type="SMART" id="SM00066">
    <property type="entry name" value="GAL4"/>
    <property type="match status" value="1"/>
</dbReference>
<accession>A0A1V6RYH5</accession>
<feature type="region of interest" description="Disordered" evidence="6">
    <location>
        <begin position="85"/>
        <end position="106"/>
    </location>
</feature>
<protein>
    <recommendedName>
        <fullName evidence="7">Zn(2)-C6 fungal-type domain-containing protein</fullName>
    </recommendedName>
</protein>
<feature type="compositionally biased region" description="Polar residues" evidence="6">
    <location>
        <begin position="377"/>
        <end position="387"/>
    </location>
</feature>
<dbReference type="EMBL" id="MDYP01000017">
    <property type="protein sequence ID" value="OQE06534.1"/>
    <property type="molecule type" value="Genomic_DNA"/>
</dbReference>
<reference evidence="9" key="1">
    <citation type="journal article" date="2017" name="Nat. Microbiol.">
        <title>Global analysis of biosynthetic gene clusters reveals vast potential of secondary metabolite production in Penicillium species.</title>
        <authorList>
            <person name="Nielsen J.C."/>
            <person name="Grijseels S."/>
            <person name="Prigent S."/>
            <person name="Ji B."/>
            <person name="Dainat J."/>
            <person name="Nielsen K.F."/>
            <person name="Frisvad J.C."/>
            <person name="Workman M."/>
            <person name="Nielsen J."/>
        </authorList>
    </citation>
    <scope>NUCLEOTIDE SEQUENCE [LARGE SCALE GENOMIC DNA]</scope>
    <source>
        <strain evidence="9">IBT 29486</strain>
    </source>
</reference>
<dbReference type="GO" id="GO:0043565">
    <property type="term" value="F:sequence-specific DNA binding"/>
    <property type="evidence" value="ECO:0007669"/>
    <property type="project" value="TreeGrafter"/>
</dbReference>
<dbReference type="InterPro" id="IPR051711">
    <property type="entry name" value="Stress_Response_Reg"/>
</dbReference>
<dbReference type="AlphaFoldDB" id="A0A1V6RYH5"/>
<dbReference type="SUPFAM" id="SSF57701">
    <property type="entry name" value="Zn2/Cys6 DNA-binding domain"/>
    <property type="match status" value="1"/>
</dbReference>
<keyword evidence="2" id="KW-0805">Transcription regulation</keyword>
<feature type="region of interest" description="Disordered" evidence="6">
    <location>
        <begin position="420"/>
        <end position="440"/>
    </location>
</feature>
<dbReference type="PANTHER" id="PTHR47540">
    <property type="entry name" value="THIAMINE REPRESSIBLE GENES REGULATORY PROTEIN THI5"/>
    <property type="match status" value="1"/>
</dbReference>
<dbReference type="GO" id="GO:0045944">
    <property type="term" value="P:positive regulation of transcription by RNA polymerase II"/>
    <property type="evidence" value="ECO:0007669"/>
    <property type="project" value="TreeGrafter"/>
</dbReference>
<feature type="region of interest" description="Disordered" evidence="6">
    <location>
        <begin position="367"/>
        <end position="392"/>
    </location>
</feature>
<evidence type="ECO:0000256" key="2">
    <source>
        <dbReference type="ARBA" id="ARBA00023015"/>
    </source>
</evidence>
<dbReference type="PANTHER" id="PTHR47540:SF4">
    <property type="entry name" value="TRANSCRIPTION FACTOR RGLT"/>
    <property type="match status" value="1"/>
</dbReference>
<evidence type="ECO:0000313" key="8">
    <source>
        <dbReference type="EMBL" id="OQE06534.1"/>
    </source>
</evidence>
<dbReference type="GO" id="GO:0005634">
    <property type="term" value="C:nucleus"/>
    <property type="evidence" value="ECO:0007669"/>
    <property type="project" value="UniProtKB-SubCell"/>
</dbReference>
<keyword evidence="5" id="KW-0539">Nucleus</keyword>
<keyword evidence="9" id="KW-1185">Reference proteome</keyword>
<evidence type="ECO:0000256" key="5">
    <source>
        <dbReference type="ARBA" id="ARBA00023242"/>
    </source>
</evidence>
<organism evidence="8 9">
    <name type="scientific">Penicillium vulpinum</name>
    <dbReference type="NCBI Taxonomy" id="29845"/>
    <lineage>
        <taxon>Eukaryota</taxon>
        <taxon>Fungi</taxon>
        <taxon>Dikarya</taxon>
        <taxon>Ascomycota</taxon>
        <taxon>Pezizomycotina</taxon>
        <taxon>Eurotiomycetes</taxon>
        <taxon>Eurotiomycetidae</taxon>
        <taxon>Eurotiales</taxon>
        <taxon>Aspergillaceae</taxon>
        <taxon>Penicillium</taxon>
    </lineage>
</organism>
<keyword evidence="4" id="KW-0804">Transcription</keyword>
<evidence type="ECO:0000256" key="1">
    <source>
        <dbReference type="ARBA" id="ARBA00004123"/>
    </source>
</evidence>
<evidence type="ECO:0000259" key="7">
    <source>
        <dbReference type="PROSITE" id="PS50048"/>
    </source>
</evidence>
<proteinExistence type="predicted"/>
<dbReference type="InterPro" id="IPR001138">
    <property type="entry name" value="Zn2Cys6_DnaBD"/>
</dbReference>
<comment type="caution">
    <text evidence="8">The sequence shown here is derived from an EMBL/GenBank/DDBJ whole genome shotgun (WGS) entry which is preliminary data.</text>
</comment>
<evidence type="ECO:0000256" key="4">
    <source>
        <dbReference type="ARBA" id="ARBA00023163"/>
    </source>
</evidence>
<name>A0A1V6RYH5_9EURO</name>
<dbReference type="Gene3D" id="4.10.240.10">
    <property type="entry name" value="Zn(2)-C6 fungal-type DNA-binding domain"/>
    <property type="match status" value="1"/>
</dbReference>
<evidence type="ECO:0000256" key="3">
    <source>
        <dbReference type="ARBA" id="ARBA00023125"/>
    </source>
</evidence>
<feature type="domain" description="Zn(2)-C6 fungal-type" evidence="7">
    <location>
        <begin position="27"/>
        <end position="57"/>
    </location>
</feature>
<keyword evidence="3" id="KW-0238">DNA-binding</keyword>
<dbReference type="OrthoDB" id="10261408at2759"/>
<feature type="compositionally biased region" description="Basic and acidic residues" evidence="6">
    <location>
        <begin position="431"/>
        <end position="440"/>
    </location>
</feature>
<dbReference type="GO" id="GO:0008270">
    <property type="term" value="F:zinc ion binding"/>
    <property type="evidence" value="ECO:0007669"/>
    <property type="project" value="InterPro"/>
</dbReference>
<dbReference type="STRING" id="29845.A0A1V6RYH5"/>
<dbReference type="Pfam" id="PF00172">
    <property type="entry name" value="Zn_clus"/>
    <property type="match status" value="1"/>
</dbReference>
<evidence type="ECO:0000256" key="6">
    <source>
        <dbReference type="SAM" id="MobiDB-lite"/>
    </source>
</evidence>
<evidence type="ECO:0000313" key="9">
    <source>
        <dbReference type="Proteomes" id="UP000191518"/>
    </source>
</evidence>
<gene>
    <name evidence="8" type="ORF">PENVUL_c017G09634</name>
</gene>
<comment type="subcellular location">
    <subcellularLocation>
        <location evidence="1">Nucleus</location>
    </subcellularLocation>
</comment>
<dbReference type="PROSITE" id="PS50048">
    <property type="entry name" value="ZN2_CY6_FUNGAL_2"/>
    <property type="match status" value="1"/>
</dbReference>